<organism evidence="1 2">
    <name type="scientific">Quercus suber</name>
    <name type="common">Cork oak</name>
    <dbReference type="NCBI Taxonomy" id="58331"/>
    <lineage>
        <taxon>Eukaryota</taxon>
        <taxon>Viridiplantae</taxon>
        <taxon>Streptophyta</taxon>
        <taxon>Embryophyta</taxon>
        <taxon>Tracheophyta</taxon>
        <taxon>Spermatophyta</taxon>
        <taxon>Magnoliopsida</taxon>
        <taxon>eudicotyledons</taxon>
        <taxon>Gunneridae</taxon>
        <taxon>Pentapetalae</taxon>
        <taxon>rosids</taxon>
        <taxon>fabids</taxon>
        <taxon>Fagales</taxon>
        <taxon>Fagaceae</taxon>
        <taxon>Quercus</taxon>
    </lineage>
</organism>
<dbReference type="EMBL" id="PKMF04000221">
    <property type="protein sequence ID" value="KAK7842414.1"/>
    <property type="molecule type" value="Genomic_DNA"/>
</dbReference>
<name>A0AAW0KV21_QUESU</name>
<comment type="caution">
    <text evidence="1">The sequence shown here is derived from an EMBL/GenBank/DDBJ whole genome shotgun (WGS) entry which is preliminary data.</text>
</comment>
<sequence length="71" mass="7994">MTGALAWQRSHGEFARGLSHSVRDSNDYYYYHRMSLATSAIDSLLAMTHYVLGGLSLHFAIVGEHQLYCCI</sequence>
<dbReference type="AlphaFoldDB" id="A0AAW0KV21"/>
<reference evidence="1 2" key="1">
    <citation type="journal article" date="2018" name="Sci. Data">
        <title>The draft genome sequence of cork oak.</title>
        <authorList>
            <person name="Ramos A.M."/>
            <person name="Usie A."/>
            <person name="Barbosa P."/>
            <person name="Barros P.M."/>
            <person name="Capote T."/>
            <person name="Chaves I."/>
            <person name="Simoes F."/>
            <person name="Abreu I."/>
            <person name="Carrasquinho I."/>
            <person name="Faro C."/>
            <person name="Guimaraes J.B."/>
            <person name="Mendonca D."/>
            <person name="Nobrega F."/>
            <person name="Rodrigues L."/>
            <person name="Saibo N.J.M."/>
            <person name="Varela M.C."/>
            <person name="Egas C."/>
            <person name="Matos J."/>
            <person name="Miguel C.M."/>
            <person name="Oliveira M.M."/>
            <person name="Ricardo C.P."/>
            <person name="Goncalves S."/>
        </authorList>
    </citation>
    <scope>NUCLEOTIDE SEQUENCE [LARGE SCALE GENOMIC DNA]</scope>
    <source>
        <strain evidence="2">cv. HL8</strain>
    </source>
</reference>
<evidence type="ECO:0000313" key="1">
    <source>
        <dbReference type="EMBL" id="KAK7842414.1"/>
    </source>
</evidence>
<evidence type="ECO:0000313" key="2">
    <source>
        <dbReference type="Proteomes" id="UP000237347"/>
    </source>
</evidence>
<proteinExistence type="predicted"/>
<accession>A0AAW0KV21</accession>
<protein>
    <submittedName>
        <fullName evidence="1">Uncharacterized protein</fullName>
    </submittedName>
</protein>
<dbReference type="Proteomes" id="UP000237347">
    <property type="component" value="Unassembled WGS sequence"/>
</dbReference>
<keyword evidence="2" id="KW-1185">Reference proteome</keyword>
<gene>
    <name evidence="1" type="ORF">CFP56_013997</name>
</gene>